<dbReference type="AlphaFoldDB" id="A0AAN7C763"/>
<reference evidence="1" key="1">
    <citation type="journal article" date="2023" name="Mol. Phylogenet. Evol.">
        <title>Genome-scale phylogeny and comparative genomics of the fungal order Sordariales.</title>
        <authorList>
            <person name="Hensen N."/>
            <person name="Bonometti L."/>
            <person name="Westerberg I."/>
            <person name="Brannstrom I.O."/>
            <person name="Guillou S."/>
            <person name="Cros-Aarteil S."/>
            <person name="Calhoun S."/>
            <person name="Haridas S."/>
            <person name="Kuo A."/>
            <person name="Mondo S."/>
            <person name="Pangilinan J."/>
            <person name="Riley R."/>
            <person name="LaButti K."/>
            <person name="Andreopoulos B."/>
            <person name="Lipzen A."/>
            <person name="Chen C."/>
            <person name="Yan M."/>
            <person name="Daum C."/>
            <person name="Ng V."/>
            <person name="Clum A."/>
            <person name="Steindorff A."/>
            <person name="Ohm R.A."/>
            <person name="Martin F."/>
            <person name="Silar P."/>
            <person name="Natvig D.O."/>
            <person name="Lalanne C."/>
            <person name="Gautier V."/>
            <person name="Ament-Velasquez S.L."/>
            <person name="Kruys A."/>
            <person name="Hutchinson M.I."/>
            <person name="Powell A.J."/>
            <person name="Barry K."/>
            <person name="Miller A.N."/>
            <person name="Grigoriev I.V."/>
            <person name="Debuchy R."/>
            <person name="Gladieux P."/>
            <person name="Hiltunen Thoren M."/>
            <person name="Johannesson H."/>
        </authorList>
    </citation>
    <scope>NUCLEOTIDE SEQUENCE</scope>
    <source>
        <strain evidence="1">CBS 532.94</strain>
    </source>
</reference>
<name>A0AAN7C763_9PEZI</name>
<proteinExistence type="predicted"/>
<evidence type="ECO:0000313" key="2">
    <source>
        <dbReference type="Proteomes" id="UP001303760"/>
    </source>
</evidence>
<keyword evidence="2" id="KW-1185">Reference proteome</keyword>
<sequence length="55" mass="6450">MCFRKFIIHHRCGHHITTLVEDCENIDCRSLKDKPVISNRYPCVVLGCPLYGRFN</sequence>
<evidence type="ECO:0000313" key="1">
    <source>
        <dbReference type="EMBL" id="KAK4236664.1"/>
    </source>
</evidence>
<organism evidence="1 2">
    <name type="scientific">Achaetomium macrosporum</name>
    <dbReference type="NCBI Taxonomy" id="79813"/>
    <lineage>
        <taxon>Eukaryota</taxon>
        <taxon>Fungi</taxon>
        <taxon>Dikarya</taxon>
        <taxon>Ascomycota</taxon>
        <taxon>Pezizomycotina</taxon>
        <taxon>Sordariomycetes</taxon>
        <taxon>Sordariomycetidae</taxon>
        <taxon>Sordariales</taxon>
        <taxon>Chaetomiaceae</taxon>
        <taxon>Achaetomium</taxon>
    </lineage>
</organism>
<gene>
    <name evidence="1" type="ORF">C8A03DRAFT_16711</name>
</gene>
<protein>
    <submittedName>
        <fullName evidence="1">Uncharacterized protein</fullName>
    </submittedName>
</protein>
<dbReference type="Proteomes" id="UP001303760">
    <property type="component" value="Unassembled WGS sequence"/>
</dbReference>
<comment type="caution">
    <text evidence="1">The sequence shown here is derived from an EMBL/GenBank/DDBJ whole genome shotgun (WGS) entry which is preliminary data.</text>
</comment>
<reference evidence="1" key="2">
    <citation type="submission" date="2023-05" db="EMBL/GenBank/DDBJ databases">
        <authorList>
            <consortium name="Lawrence Berkeley National Laboratory"/>
            <person name="Steindorff A."/>
            <person name="Hensen N."/>
            <person name="Bonometti L."/>
            <person name="Westerberg I."/>
            <person name="Brannstrom I.O."/>
            <person name="Guillou S."/>
            <person name="Cros-Aarteil S."/>
            <person name="Calhoun S."/>
            <person name="Haridas S."/>
            <person name="Kuo A."/>
            <person name="Mondo S."/>
            <person name="Pangilinan J."/>
            <person name="Riley R."/>
            <person name="Labutti K."/>
            <person name="Andreopoulos B."/>
            <person name="Lipzen A."/>
            <person name="Chen C."/>
            <person name="Yanf M."/>
            <person name="Daum C."/>
            <person name="Ng V."/>
            <person name="Clum A."/>
            <person name="Ohm R."/>
            <person name="Martin F."/>
            <person name="Silar P."/>
            <person name="Natvig D."/>
            <person name="Lalanne C."/>
            <person name="Gautier V."/>
            <person name="Ament-Velasquez S.L."/>
            <person name="Kruys A."/>
            <person name="Hutchinson M.I."/>
            <person name="Powell A.J."/>
            <person name="Barry K."/>
            <person name="Miller A.N."/>
            <person name="Grigoriev I.V."/>
            <person name="Debuchy R."/>
            <person name="Gladieux P."/>
            <person name="Thoren M.H."/>
            <person name="Johannesson H."/>
        </authorList>
    </citation>
    <scope>NUCLEOTIDE SEQUENCE</scope>
    <source>
        <strain evidence="1">CBS 532.94</strain>
    </source>
</reference>
<dbReference type="EMBL" id="MU860179">
    <property type="protein sequence ID" value="KAK4236664.1"/>
    <property type="molecule type" value="Genomic_DNA"/>
</dbReference>
<accession>A0AAN7C763</accession>